<reference evidence="6 7" key="1">
    <citation type="submission" date="2021-01" db="EMBL/GenBank/DDBJ databases">
        <title>Whole genome shotgun sequence of Verrucosispora gifhornensis NBRC 16317.</title>
        <authorList>
            <person name="Komaki H."/>
            <person name="Tamura T."/>
        </authorList>
    </citation>
    <scope>NUCLEOTIDE SEQUENCE [LARGE SCALE GENOMIC DNA]</scope>
    <source>
        <strain evidence="6 7">NBRC 16317</strain>
    </source>
</reference>
<dbReference type="InterPro" id="IPR036390">
    <property type="entry name" value="WH_DNA-bd_sf"/>
</dbReference>
<dbReference type="Pfam" id="PF09339">
    <property type="entry name" value="HTH_IclR"/>
    <property type="match status" value="1"/>
</dbReference>
<evidence type="ECO:0000259" key="5">
    <source>
        <dbReference type="PROSITE" id="PS51078"/>
    </source>
</evidence>
<gene>
    <name evidence="6" type="ORF">Vgi01_41740</name>
</gene>
<evidence type="ECO:0008006" key="8">
    <source>
        <dbReference type="Google" id="ProtNLM"/>
    </source>
</evidence>
<keyword evidence="7" id="KW-1185">Reference proteome</keyword>
<dbReference type="InterPro" id="IPR050707">
    <property type="entry name" value="HTH_MetabolicPath_Reg"/>
</dbReference>
<feature type="domain" description="HTH iclR-type" evidence="4">
    <location>
        <begin position="91"/>
        <end position="152"/>
    </location>
</feature>
<evidence type="ECO:0000313" key="6">
    <source>
        <dbReference type="EMBL" id="GIJ17490.1"/>
    </source>
</evidence>
<keyword evidence="3" id="KW-0804">Transcription</keyword>
<dbReference type="Gene3D" id="1.10.10.10">
    <property type="entry name" value="Winged helix-like DNA-binding domain superfamily/Winged helix DNA-binding domain"/>
    <property type="match status" value="1"/>
</dbReference>
<evidence type="ECO:0000256" key="2">
    <source>
        <dbReference type="ARBA" id="ARBA00023125"/>
    </source>
</evidence>
<proteinExistence type="predicted"/>
<dbReference type="EMBL" id="BOPA01000028">
    <property type="protein sequence ID" value="GIJ17490.1"/>
    <property type="molecule type" value="Genomic_DNA"/>
</dbReference>
<dbReference type="PANTHER" id="PTHR30136:SF24">
    <property type="entry name" value="HTH-TYPE TRANSCRIPTIONAL REPRESSOR ALLR"/>
    <property type="match status" value="1"/>
</dbReference>
<evidence type="ECO:0000256" key="3">
    <source>
        <dbReference type="ARBA" id="ARBA00023163"/>
    </source>
</evidence>
<feature type="domain" description="IclR-ED" evidence="5">
    <location>
        <begin position="153"/>
        <end position="339"/>
    </location>
</feature>
<dbReference type="PROSITE" id="PS51077">
    <property type="entry name" value="HTH_ICLR"/>
    <property type="match status" value="1"/>
</dbReference>
<dbReference type="InterPro" id="IPR036388">
    <property type="entry name" value="WH-like_DNA-bd_sf"/>
</dbReference>
<protein>
    <recommendedName>
        <fullName evidence="8">Transcriptional regulator, IclR family</fullName>
    </recommendedName>
</protein>
<evidence type="ECO:0000256" key="1">
    <source>
        <dbReference type="ARBA" id="ARBA00023015"/>
    </source>
</evidence>
<dbReference type="PROSITE" id="PS51078">
    <property type="entry name" value="ICLR_ED"/>
    <property type="match status" value="1"/>
</dbReference>
<comment type="caution">
    <text evidence="6">The sequence shown here is derived from an EMBL/GenBank/DDBJ whole genome shotgun (WGS) entry which is preliminary data.</text>
</comment>
<dbReference type="PANTHER" id="PTHR30136">
    <property type="entry name" value="HELIX-TURN-HELIX TRANSCRIPTIONAL REGULATOR, ICLR FAMILY"/>
    <property type="match status" value="1"/>
</dbReference>
<evidence type="ECO:0000259" key="4">
    <source>
        <dbReference type="PROSITE" id="PS51077"/>
    </source>
</evidence>
<dbReference type="SUPFAM" id="SSF46785">
    <property type="entry name" value="Winged helix' DNA-binding domain"/>
    <property type="match status" value="1"/>
</dbReference>
<dbReference type="Proteomes" id="UP000647860">
    <property type="component" value="Unassembled WGS sequence"/>
</dbReference>
<organism evidence="6 7">
    <name type="scientific">Micromonospora gifhornensis</name>
    <dbReference type="NCBI Taxonomy" id="84594"/>
    <lineage>
        <taxon>Bacteria</taxon>
        <taxon>Bacillati</taxon>
        <taxon>Actinomycetota</taxon>
        <taxon>Actinomycetes</taxon>
        <taxon>Micromonosporales</taxon>
        <taxon>Micromonosporaceae</taxon>
        <taxon>Micromonospora</taxon>
    </lineage>
</organism>
<evidence type="ECO:0000313" key="7">
    <source>
        <dbReference type="Proteomes" id="UP000647860"/>
    </source>
</evidence>
<dbReference type="Pfam" id="PF01614">
    <property type="entry name" value="IclR_C"/>
    <property type="match status" value="1"/>
</dbReference>
<keyword evidence="1" id="KW-0805">Transcription regulation</keyword>
<name>A0ABQ4IHU8_9ACTN</name>
<dbReference type="SMART" id="SM00346">
    <property type="entry name" value="HTH_ICLR"/>
    <property type="match status" value="1"/>
</dbReference>
<accession>A0ABQ4IHU8</accession>
<keyword evidence="2" id="KW-0238">DNA-binding</keyword>
<dbReference type="InterPro" id="IPR014757">
    <property type="entry name" value="Tscrpt_reg_IclR_C"/>
</dbReference>
<dbReference type="Gene3D" id="3.30.450.40">
    <property type="match status" value="1"/>
</dbReference>
<sequence length="339" mass="36572">MVTTTATALARTGLVVAVLSGRGAASGMVRSTYSSAGAATQSATEITSRVPIACVIHPIRDFASGRFFIWCKSLVAEVVVRDPLAEPSDLIRSVSRALRVLESVGRAPRGLTVKQIARRCELTVATTYHLVRTLAYEGYVIRREDGTYIVGLEVADRYRELVAAFRGTPAVGETLRRVALETGWSHYLGRFVGGQVAITAVAEGHRSPYLEDLVPGFDEGAHATALGKALLATLTAEQRHRYLREYGMRPFTSTTLSTPEAFEADLAAGERRGMQLELGQFRQGVACAAVLISPDKDMERRTVLACALPASEMMTSARVVRTKLLTAARAIADSLATDN</sequence>
<dbReference type="InterPro" id="IPR005471">
    <property type="entry name" value="Tscrpt_reg_IclR_N"/>
</dbReference>
<dbReference type="InterPro" id="IPR029016">
    <property type="entry name" value="GAF-like_dom_sf"/>
</dbReference>
<dbReference type="SUPFAM" id="SSF55781">
    <property type="entry name" value="GAF domain-like"/>
    <property type="match status" value="1"/>
</dbReference>